<comment type="caution">
    <text evidence="1">The sequence shown here is derived from an EMBL/GenBank/DDBJ whole genome shotgun (WGS) entry which is preliminary data.</text>
</comment>
<evidence type="ECO:0000313" key="1">
    <source>
        <dbReference type="EMBL" id="EPC01255.1"/>
    </source>
</evidence>
<dbReference type="EMBL" id="ASTJ01000036">
    <property type="protein sequence ID" value="EPC01255.1"/>
    <property type="molecule type" value="Genomic_DNA"/>
</dbReference>
<dbReference type="Proteomes" id="UP000014463">
    <property type="component" value="Unassembled WGS sequence"/>
</dbReference>
<dbReference type="AlphaFoldDB" id="S2KH17"/>
<accession>S2KH17</accession>
<evidence type="ECO:0000313" key="2">
    <source>
        <dbReference type="Proteomes" id="UP000014463"/>
    </source>
</evidence>
<dbReference type="STRING" id="1121939.L861_11820"/>
<name>S2KH17_LITA3</name>
<organism evidence="1 2">
    <name type="scientific">Litchfieldella anticariensis (strain DSM 16096 / CECT 5854 / CIP 108499 / LMG 22089 / FP35)</name>
    <name type="common">Halomonas anticariensis</name>
    <dbReference type="NCBI Taxonomy" id="1121939"/>
    <lineage>
        <taxon>Bacteria</taxon>
        <taxon>Pseudomonadati</taxon>
        <taxon>Pseudomonadota</taxon>
        <taxon>Gammaproteobacteria</taxon>
        <taxon>Oceanospirillales</taxon>
        <taxon>Halomonadaceae</taxon>
        <taxon>Litchfieldella</taxon>
    </lineage>
</organism>
<gene>
    <name evidence="1" type="ORF">L861_11820</name>
</gene>
<sequence length="32" mass="3777">MPKLDFMLNHLTIRKTLGLVKKKNILKIIRLS</sequence>
<proteinExistence type="predicted"/>
<keyword evidence="2" id="KW-1185">Reference proteome</keyword>
<protein>
    <submittedName>
        <fullName evidence="1">Uncharacterized protein</fullName>
    </submittedName>
</protein>
<reference evidence="1 2" key="1">
    <citation type="journal article" date="2013" name="Genome Announc.">
        <title>Draft genome sequence of the moderately halophilic gammaproteobacterium Halomonas anticariensis FP35.</title>
        <authorList>
            <person name="Tahrioui A."/>
            <person name="Quesada E."/>
            <person name="Llamas I."/>
        </authorList>
    </citation>
    <scope>NUCLEOTIDE SEQUENCE [LARGE SCALE GENOMIC DNA]</scope>
    <source>
        <strain evidence="2">DSM 16096 / CECT 5854 / LMG 22089 / FP35</strain>
    </source>
</reference>